<proteinExistence type="predicted"/>
<protein>
    <submittedName>
        <fullName evidence="2">Type II toxin-antitoxin system VapC family toxin</fullName>
    </submittedName>
</protein>
<dbReference type="Pfam" id="PF01850">
    <property type="entry name" value="PIN"/>
    <property type="match status" value="1"/>
</dbReference>
<dbReference type="InterPro" id="IPR029060">
    <property type="entry name" value="PIN-like_dom_sf"/>
</dbReference>
<dbReference type="RefSeq" id="WP_263413350.1">
    <property type="nucleotide sequence ID" value="NZ_BAABBH010000001.1"/>
</dbReference>
<dbReference type="CDD" id="cd09872">
    <property type="entry name" value="PIN_Sll0205-like"/>
    <property type="match status" value="1"/>
</dbReference>
<dbReference type="Gene3D" id="3.40.50.1010">
    <property type="entry name" value="5'-nuclease"/>
    <property type="match status" value="1"/>
</dbReference>
<evidence type="ECO:0000313" key="2">
    <source>
        <dbReference type="EMBL" id="MFN2975114.1"/>
    </source>
</evidence>
<dbReference type="Proteomes" id="UP001634747">
    <property type="component" value="Unassembled WGS sequence"/>
</dbReference>
<feature type="domain" description="PIN" evidence="1">
    <location>
        <begin position="3"/>
        <end position="120"/>
    </location>
</feature>
<evidence type="ECO:0000259" key="1">
    <source>
        <dbReference type="Pfam" id="PF01850"/>
    </source>
</evidence>
<reference evidence="2 3" key="1">
    <citation type="submission" date="2024-12" db="EMBL/GenBank/DDBJ databases">
        <authorList>
            <person name="Lee Y."/>
        </authorList>
    </citation>
    <scope>NUCLEOTIDE SEQUENCE [LARGE SCALE GENOMIC DNA]</scope>
    <source>
        <strain evidence="2 3">03SUJ4</strain>
    </source>
</reference>
<sequence>MTYLLDTHVLIWAIEFPDKLSARARTLIADEANALLVSAISAFELANKVRLGKLPSGEKLHADYEALLVAAGISSVPVSAAIALRAGRLVADHRDPFDRIIAATSLAADIPLLSIDEALDAFHVRRIW</sequence>
<evidence type="ECO:0000313" key="3">
    <source>
        <dbReference type="Proteomes" id="UP001634747"/>
    </source>
</evidence>
<gene>
    <name evidence="2" type="ORF">ACK2TP_05010</name>
</gene>
<organism evidence="2 3">
    <name type="scientific">Terriglobus aquaticus</name>
    <dbReference type="NCBI Taxonomy" id="940139"/>
    <lineage>
        <taxon>Bacteria</taxon>
        <taxon>Pseudomonadati</taxon>
        <taxon>Acidobacteriota</taxon>
        <taxon>Terriglobia</taxon>
        <taxon>Terriglobales</taxon>
        <taxon>Acidobacteriaceae</taxon>
        <taxon>Terriglobus</taxon>
    </lineage>
</organism>
<dbReference type="InterPro" id="IPR041705">
    <property type="entry name" value="PIN_Sll0205"/>
</dbReference>
<name>A0ABW9KKH4_9BACT</name>
<comment type="caution">
    <text evidence="2">The sequence shown here is derived from an EMBL/GenBank/DDBJ whole genome shotgun (WGS) entry which is preliminary data.</text>
</comment>
<dbReference type="PANTHER" id="PTHR36173">
    <property type="entry name" value="RIBONUCLEASE VAPC16-RELATED"/>
    <property type="match status" value="1"/>
</dbReference>
<dbReference type="InterPro" id="IPR002716">
    <property type="entry name" value="PIN_dom"/>
</dbReference>
<dbReference type="InterPro" id="IPR052919">
    <property type="entry name" value="TA_system_RNase"/>
</dbReference>
<keyword evidence="3" id="KW-1185">Reference proteome</keyword>
<accession>A0ABW9KKH4</accession>
<dbReference type="SUPFAM" id="SSF88723">
    <property type="entry name" value="PIN domain-like"/>
    <property type="match status" value="1"/>
</dbReference>
<dbReference type="EMBL" id="JBJYXY010000001">
    <property type="protein sequence ID" value="MFN2975114.1"/>
    <property type="molecule type" value="Genomic_DNA"/>
</dbReference>